<dbReference type="Pfam" id="PF18329">
    <property type="entry name" value="SGBP_B_XBD"/>
    <property type="match status" value="1"/>
</dbReference>
<dbReference type="EMBL" id="BMEC01000001">
    <property type="protein sequence ID" value="GGC21567.1"/>
    <property type="molecule type" value="Genomic_DNA"/>
</dbReference>
<reference evidence="3" key="1">
    <citation type="journal article" date="2019" name="Int. J. Syst. Evol. Microbiol.">
        <title>The Global Catalogue of Microorganisms (GCM) 10K type strain sequencing project: providing services to taxonomists for standard genome sequencing and annotation.</title>
        <authorList>
            <consortium name="The Broad Institute Genomics Platform"/>
            <consortium name="The Broad Institute Genome Sequencing Center for Infectious Disease"/>
            <person name="Wu L."/>
            <person name="Ma J."/>
        </authorList>
    </citation>
    <scope>NUCLEOTIDE SEQUENCE [LARGE SCALE GENOMIC DNA]</scope>
    <source>
        <strain evidence="3">CGMCC 1.10832</strain>
    </source>
</reference>
<keyword evidence="3" id="KW-1185">Reference proteome</keyword>
<proteinExistence type="predicted"/>
<dbReference type="InterPro" id="IPR014756">
    <property type="entry name" value="Ig_E-set"/>
</dbReference>
<gene>
    <name evidence="2" type="ORF">GCM10011506_03490</name>
</gene>
<organism evidence="2 3">
    <name type="scientific">Marivirga lumbricoides</name>
    <dbReference type="NCBI Taxonomy" id="1046115"/>
    <lineage>
        <taxon>Bacteria</taxon>
        <taxon>Pseudomonadati</taxon>
        <taxon>Bacteroidota</taxon>
        <taxon>Cytophagia</taxon>
        <taxon>Cytophagales</taxon>
        <taxon>Marivirgaceae</taxon>
        <taxon>Marivirga</taxon>
    </lineage>
</organism>
<feature type="domain" description="Surface glycan-binding protein B xyloglucan binding" evidence="1">
    <location>
        <begin position="221"/>
        <end position="441"/>
    </location>
</feature>
<dbReference type="Gene3D" id="2.60.40.10">
    <property type="entry name" value="Immunoglobulins"/>
    <property type="match status" value="2"/>
</dbReference>
<evidence type="ECO:0000259" key="1">
    <source>
        <dbReference type="Pfam" id="PF18329"/>
    </source>
</evidence>
<protein>
    <recommendedName>
        <fullName evidence="1">Surface glycan-binding protein B xyloglucan binding domain-containing protein</fullName>
    </recommendedName>
</protein>
<sequence>MKDNILYKNYWSVKSILGIVFITLALFACSEDDFEGAPITVNAIYLQDVNSEVEDREVTFVRLGQLIRIEGSGFRGLKRVFINGYQTGFNPAYLSDNSFLIRVSPDTPTIEASDDVRNKITLANDSYETTIDFEIRSSAPSISSISHTMPNPGELITVYGSGLIEVTKVIFPGEVEVTEGITFDEEDGEFFTVTMPEGVAETGGSILIETANGDAASPAYFNFKQGVILNFDGMGEMAQFGNTITSDQLESAVIGEGNVSQGTYVPHRTADIAAFPAGSNRLSEVFTTGEENWRTQFTDFFPASTALEELAFQFDIYVPNEWESGYLQILLINNFNGGEWTGGTYNYVPWIVDGEREPFETDGWITVTVPFTDFYLFEDDDEEFTFEDVLTLRETADYANFGIFFNNTDVNLGNVTRGSSEVIFPAFETSVDVYTDNWRIVSLEVPTITDFPEEDLEN</sequence>
<name>A0ABQ1LCR7_9BACT</name>
<dbReference type="InterPro" id="IPR040475">
    <property type="entry name" value="SGBP_B_XBD"/>
</dbReference>
<dbReference type="Proteomes" id="UP000636010">
    <property type="component" value="Unassembled WGS sequence"/>
</dbReference>
<evidence type="ECO:0000313" key="2">
    <source>
        <dbReference type="EMBL" id="GGC21567.1"/>
    </source>
</evidence>
<evidence type="ECO:0000313" key="3">
    <source>
        <dbReference type="Proteomes" id="UP000636010"/>
    </source>
</evidence>
<dbReference type="SUPFAM" id="SSF81296">
    <property type="entry name" value="E set domains"/>
    <property type="match status" value="1"/>
</dbReference>
<dbReference type="RefSeq" id="WP_188460087.1">
    <property type="nucleotide sequence ID" value="NZ_BAABHU010000001.1"/>
</dbReference>
<accession>A0ABQ1LCR7</accession>
<dbReference type="InterPro" id="IPR013783">
    <property type="entry name" value="Ig-like_fold"/>
</dbReference>
<comment type="caution">
    <text evidence="2">The sequence shown here is derived from an EMBL/GenBank/DDBJ whole genome shotgun (WGS) entry which is preliminary data.</text>
</comment>
<dbReference type="PROSITE" id="PS51257">
    <property type="entry name" value="PROKAR_LIPOPROTEIN"/>
    <property type="match status" value="1"/>
</dbReference>